<organism evidence="6 7">
    <name type="scientific">Thiorhodovibrio frisius</name>
    <dbReference type="NCBI Taxonomy" id="631362"/>
    <lineage>
        <taxon>Bacteria</taxon>
        <taxon>Pseudomonadati</taxon>
        <taxon>Pseudomonadota</taxon>
        <taxon>Gammaproteobacteria</taxon>
        <taxon>Chromatiales</taxon>
        <taxon>Chromatiaceae</taxon>
        <taxon>Thiorhodovibrio</taxon>
    </lineage>
</organism>
<evidence type="ECO:0000256" key="2">
    <source>
        <dbReference type="ARBA" id="ARBA00022723"/>
    </source>
</evidence>
<accession>H8Z0W8</accession>
<keyword evidence="4" id="KW-0862">Zinc</keyword>
<proteinExistence type="predicted"/>
<dbReference type="GO" id="GO:0046872">
    <property type="term" value="F:metal ion binding"/>
    <property type="evidence" value="ECO:0007669"/>
    <property type="project" value="UniProtKB-KW"/>
</dbReference>
<evidence type="ECO:0000256" key="1">
    <source>
        <dbReference type="ARBA" id="ARBA00001947"/>
    </source>
</evidence>
<dbReference type="RefSeq" id="WP_009147935.1">
    <property type="nucleotide sequence ID" value="NZ_CP121471.1"/>
</dbReference>
<keyword evidence="7" id="KW-1185">Reference proteome</keyword>
<evidence type="ECO:0000313" key="7">
    <source>
        <dbReference type="Proteomes" id="UP000002964"/>
    </source>
</evidence>
<dbReference type="Proteomes" id="UP000002964">
    <property type="component" value="Unassembled WGS sequence"/>
</dbReference>
<dbReference type="InterPro" id="IPR055438">
    <property type="entry name" value="AstE_AspA_cat"/>
</dbReference>
<dbReference type="PIRSF" id="PIRSF039012">
    <property type="entry name" value="ASP"/>
    <property type="match status" value="1"/>
</dbReference>
<dbReference type="OrthoDB" id="9782876at2"/>
<sequence length="343" mass="37046">MNQTPLQIAEQQILPGRRTRVDIPLPSLFTQNRVVLPVHVIHGRLAGPRLFVTAAIHGDEINGLEIIRRLLATSILRHLRGTLLAVPVVNAYGFVRLSRYLPDRRDLNRSFPGSESGSLAARLAATLMQEVVRDSDLGIDLHTGAAHRENLPQIRAALDDFGMLELASAFGAPVMINAEVRDGSLRAESAALGVPVMVYEGGEALRFNELAIRAGLRGILAVMRYLGMLRGRRSATPTPAIARSTQWARAGQSGVLRQIKPLGSRVVKGAHLATIADPFGDFDTPVPAPTGGIIIGRTNLPLVTEGEALFHIARFEQTAAAAESVEQLQSLLDPPDDLFVDSN</sequence>
<dbReference type="EMBL" id="JH603169">
    <property type="protein sequence ID" value="EIC21350.1"/>
    <property type="molecule type" value="Genomic_DNA"/>
</dbReference>
<name>H8Z0W8_9GAMM</name>
<evidence type="ECO:0000259" key="5">
    <source>
        <dbReference type="Pfam" id="PF24827"/>
    </source>
</evidence>
<dbReference type="Gene3D" id="3.40.630.10">
    <property type="entry name" value="Zn peptidases"/>
    <property type="match status" value="1"/>
</dbReference>
<dbReference type="PANTHER" id="PTHR37326">
    <property type="entry name" value="BLL3975 PROTEIN"/>
    <property type="match status" value="1"/>
</dbReference>
<protein>
    <submittedName>
        <fullName evidence="6">Putative deacylase</fullName>
    </submittedName>
</protein>
<keyword evidence="3" id="KW-0378">Hydrolase</keyword>
<feature type="domain" description="Succinylglutamate desuccinylase/Aspartoacylase catalytic" evidence="5">
    <location>
        <begin position="46"/>
        <end position="226"/>
    </location>
</feature>
<reference evidence="6 7" key="2">
    <citation type="submission" date="2011-11" db="EMBL/GenBank/DDBJ databases">
        <authorList>
            <consortium name="US DOE Joint Genome Institute"/>
            <person name="Lucas S."/>
            <person name="Han J."/>
            <person name="Lapidus A."/>
            <person name="Cheng J.-F."/>
            <person name="Goodwin L."/>
            <person name="Pitluck S."/>
            <person name="Peters L."/>
            <person name="Ovchinnikova G."/>
            <person name="Zhang X."/>
            <person name="Detter J.C."/>
            <person name="Han C."/>
            <person name="Tapia R."/>
            <person name="Land M."/>
            <person name="Hauser L."/>
            <person name="Kyrpides N."/>
            <person name="Ivanova N."/>
            <person name="Pagani I."/>
            <person name="Vogl K."/>
            <person name="Liu Z."/>
            <person name="Overmann J."/>
            <person name="Frigaard N.-U."/>
            <person name="Bryant D."/>
            <person name="Woyke T."/>
        </authorList>
    </citation>
    <scope>NUCLEOTIDE SEQUENCE [LARGE SCALE GENOMIC DNA]</scope>
    <source>
        <strain evidence="6 7">970</strain>
    </source>
</reference>
<dbReference type="GO" id="GO:0016811">
    <property type="term" value="F:hydrolase activity, acting on carbon-nitrogen (but not peptide) bonds, in linear amides"/>
    <property type="evidence" value="ECO:0007669"/>
    <property type="project" value="InterPro"/>
</dbReference>
<dbReference type="STRING" id="631362.Thi970DRAFT_01556"/>
<dbReference type="CDD" id="cd06251">
    <property type="entry name" value="M14_ASTE_ASPA-like"/>
    <property type="match status" value="1"/>
</dbReference>
<dbReference type="HOGENOM" id="CLU_035605_0_1_6"/>
<dbReference type="AlphaFoldDB" id="H8Z0W8"/>
<dbReference type="eggNOG" id="COG3608">
    <property type="taxonomic scope" value="Bacteria"/>
</dbReference>
<dbReference type="InterPro" id="IPR053138">
    <property type="entry name" value="N-alpha-Ac-DABA_deacetylase"/>
</dbReference>
<dbReference type="SUPFAM" id="SSF53187">
    <property type="entry name" value="Zn-dependent exopeptidases"/>
    <property type="match status" value="1"/>
</dbReference>
<evidence type="ECO:0000313" key="6">
    <source>
        <dbReference type="EMBL" id="EIC21350.1"/>
    </source>
</evidence>
<evidence type="ECO:0000256" key="4">
    <source>
        <dbReference type="ARBA" id="ARBA00022833"/>
    </source>
</evidence>
<gene>
    <name evidence="6" type="ORF">Thi970DRAFT_01556</name>
</gene>
<dbReference type="Pfam" id="PF24827">
    <property type="entry name" value="AstE_AspA_cat"/>
    <property type="match status" value="1"/>
</dbReference>
<evidence type="ECO:0000256" key="3">
    <source>
        <dbReference type="ARBA" id="ARBA00022801"/>
    </source>
</evidence>
<comment type="cofactor">
    <cofactor evidence="1">
        <name>Zn(2+)</name>
        <dbReference type="ChEBI" id="CHEBI:29105"/>
    </cofactor>
</comment>
<keyword evidence="2" id="KW-0479">Metal-binding</keyword>
<dbReference type="GO" id="GO:0016788">
    <property type="term" value="F:hydrolase activity, acting on ester bonds"/>
    <property type="evidence" value="ECO:0007669"/>
    <property type="project" value="InterPro"/>
</dbReference>
<dbReference type="InterPro" id="IPR043795">
    <property type="entry name" value="N-alpha-Ac-DABA-like"/>
</dbReference>
<reference evidence="7" key="1">
    <citation type="submission" date="2011-06" db="EMBL/GenBank/DDBJ databases">
        <authorList>
            <consortium name="US DOE Joint Genome Institute (JGI-PGF)"/>
            <person name="Lucas S."/>
            <person name="Han J."/>
            <person name="Lapidus A."/>
            <person name="Cheng J.-F."/>
            <person name="Goodwin L."/>
            <person name="Pitluck S."/>
            <person name="Peters L."/>
            <person name="Land M.L."/>
            <person name="Hauser L."/>
            <person name="Vogl K."/>
            <person name="Liu Z."/>
            <person name="Overmann J."/>
            <person name="Frigaard N.-U."/>
            <person name="Bryant D.A."/>
            <person name="Woyke T.J."/>
        </authorList>
    </citation>
    <scope>NUCLEOTIDE SEQUENCE [LARGE SCALE GENOMIC DNA]</scope>
    <source>
        <strain evidence="7">970</strain>
    </source>
</reference>
<dbReference type="PANTHER" id="PTHR37326:SF2">
    <property type="entry name" value="SUCCINYLGLUTAMATE DESUCCINYLASE_ASPARTOACYLASE FAMILY PROTEIN"/>
    <property type="match status" value="1"/>
</dbReference>